<dbReference type="Pfam" id="PF03466">
    <property type="entry name" value="LysR_substrate"/>
    <property type="match status" value="1"/>
</dbReference>
<dbReference type="InterPro" id="IPR036388">
    <property type="entry name" value="WH-like_DNA-bd_sf"/>
</dbReference>
<evidence type="ECO:0000256" key="4">
    <source>
        <dbReference type="ARBA" id="ARBA00023159"/>
    </source>
</evidence>
<dbReference type="InterPro" id="IPR000847">
    <property type="entry name" value="LysR_HTH_N"/>
</dbReference>
<evidence type="ECO:0000256" key="5">
    <source>
        <dbReference type="ARBA" id="ARBA00023163"/>
    </source>
</evidence>
<keyword evidence="11" id="KW-1185">Reference proteome</keyword>
<organism evidence="10 11">
    <name type="scientific">Neorhizobium alkalisoli</name>
    <dbReference type="NCBI Taxonomy" id="528178"/>
    <lineage>
        <taxon>Bacteria</taxon>
        <taxon>Pseudomonadati</taxon>
        <taxon>Pseudomonadota</taxon>
        <taxon>Alphaproteobacteria</taxon>
        <taxon>Hyphomicrobiales</taxon>
        <taxon>Rhizobiaceae</taxon>
        <taxon>Rhizobium/Agrobacterium group</taxon>
        <taxon>Neorhizobium</taxon>
    </lineage>
</organism>
<reference evidence="10 11" key="1">
    <citation type="submission" date="2019-06" db="EMBL/GenBank/DDBJ databases">
        <title>Sorghum-associated microbial communities from plants grown in Nebraska, USA.</title>
        <authorList>
            <person name="Schachtman D."/>
        </authorList>
    </citation>
    <scope>NUCLEOTIDE SEQUENCE [LARGE SCALE GENOMIC DNA]</scope>
    <source>
        <strain evidence="10 11">1225</strain>
    </source>
</reference>
<dbReference type="PANTHER" id="PTHR30293">
    <property type="entry name" value="TRANSCRIPTIONAL REGULATORY PROTEIN NAC-RELATED"/>
    <property type="match status" value="1"/>
</dbReference>
<dbReference type="Proteomes" id="UP000320653">
    <property type="component" value="Unassembled WGS sequence"/>
</dbReference>
<dbReference type="AlphaFoldDB" id="A0A561QG89"/>
<dbReference type="SUPFAM" id="SSF53850">
    <property type="entry name" value="Periplasmic binding protein-like II"/>
    <property type="match status" value="1"/>
</dbReference>
<accession>A0A561QG89</accession>
<dbReference type="PRINTS" id="PR00039">
    <property type="entry name" value="HTHLYSR"/>
</dbReference>
<dbReference type="RefSeq" id="WP_145641392.1">
    <property type="nucleotide sequence ID" value="NZ_VIWP01000008.1"/>
</dbReference>
<sequence>MDLKQLRVFMSVAETQSLSAAADRLRVSQSTLTRQIQLLETAVGCPLFLRHGRGMRLTEAGDEFLNRIAGPVRQIELAIHEVSSPERSASGVVTIGMLPSLAHLISAPLARRVAREFSDVSLRIIDGYPGHMIEWLQSGEIDIAFLYGPSSDLHLRVIDLVFEEMRLIGPLDSSLMAMKSVAVKDLEGTDFILPFRPHGLRPIMESAFAKANIRVRVRAEADTQQLIKDLVASGIGFSMLPLSSIKPEDSGRFMHTSLTPKIMRQILLALPSDRRDTRAVQAVTDLIQEEIRIAIESGAWPAVPSPNLSAKKP</sequence>
<dbReference type="GO" id="GO:2000142">
    <property type="term" value="P:regulation of DNA-templated transcription initiation"/>
    <property type="evidence" value="ECO:0007669"/>
    <property type="project" value="TreeGrafter"/>
</dbReference>
<keyword evidence="2" id="KW-0805">Transcription regulation</keyword>
<dbReference type="GO" id="GO:0003677">
    <property type="term" value="F:DNA binding"/>
    <property type="evidence" value="ECO:0007669"/>
    <property type="project" value="UniProtKB-KW"/>
</dbReference>
<dbReference type="Pfam" id="PF00126">
    <property type="entry name" value="HTH_1"/>
    <property type="match status" value="1"/>
</dbReference>
<feature type="domain" description="HTH lysR-type" evidence="9">
    <location>
        <begin position="1"/>
        <end position="58"/>
    </location>
</feature>
<dbReference type="GO" id="GO:0003700">
    <property type="term" value="F:DNA-binding transcription factor activity"/>
    <property type="evidence" value="ECO:0007669"/>
    <property type="project" value="InterPro"/>
</dbReference>
<proteinExistence type="inferred from homology"/>
<dbReference type="Gene3D" id="3.40.190.290">
    <property type="match status" value="1"/>
</dbReference>
<dbReference type="EMBL" id="VIWP01000008">
    <property type="protein sequence ID" value="TWF49390.1"/>
    <property type="molecule type" value="Genomic_DNA"/>
</dbReference>
<dbReference type="FunFam" id="1.10.10.10:FF:000001">
    <property type="entry name" value="LysR family transcriptional regulator"/>
    <property type="match status" value="1"/>
</dbReference>
<evidence type="ECO:0000313" key="11">
    <source>
        <dbReference type="Proteomes" id="UP000320653"/>
    </source>
</evidence>
<evidence type="ECO:0000256" key="8">
    <source>
        <dbReference type="ARBA" id="ARBA00083243"/>
    </source>
</evidence>
<evidence type="ECO:0000256" key="7">
    <source>
        <dbReference type="ARBA" id="ARBA00067332"/>
    </source>
</evidence>
<comment type="function">
    <text evidence="6">Transcriptional regulator of the ttuABCDE tartrate utilization operon.</text>
</comment>
<dbReference type="InterPro" id="IPR036390">
    <property type="entry name" value="WH_DNA-bd_sf"/>
</dbReference>
<gene>
    <name evidence="10" type="ORF">FHW37_10860</name>
</gene>
<evidence type="ECO:0000256" key="3">
    <source>
        <dbReference type="ARBA" id="ARBA00023125"/>
    </source>
</evidence>
<dbReference type="OrthoDB" id="8479357at2"/>
<comment type="caution">
    <text evidence="10">The sequence shown here is derived from an EMBL/GenBank/DDBJ whole genome shotgun (WGS) entry which is preliminary data.</text>
</comment>
<evidence type="ECO:0000313" key="10">
    <source>
        <dbReference type="EMBL" id="TWF49390.1"/>
    </source>
</evidence>
<dbReference type="PROSITE" id="PS50931">
    <property type="entry name" value="HTH_LYSR"/>
    <property type="match status" value="1"/>
</dbReference>
<keyword evidence="5" id="KW-0804">Transcription</keyword>
<name>A0A561QG89_9HYPH</name>
<protein>
    <recommendedName>
        <fullName evidence="7">HTH-type transcriptional regulator TtuA</fullName>
    </recommendedName>
    <alternativeName>
        <fullName evidence="8">Tartrate utilization transcriptional regulator</fullName>
    </alternativeName>
</protein>
<evidence type="ECO:0000256" key="6">
    <source>
        <dbReference type="ARBA" id="ARBA00054626"/>
    </source>
</evidence>
<keyword evidence="4" id="KW-0010">Activator</keyword>
<keyword evidence="3" id="KW-0238">DNA-binding</keyword>
<dbReference type="Gene3D" id="1.10.10.10">
    <property type="entry name" value="Winged helix-like DNA-binding domain superfamily/Winged helix DNA-binding domain"/>
    <property type="match status" value="1"/>
</dbReference>
<dbReference type="SUPFAM" id="SSF46785">
    <property type="entry name" value="Winged helix' DNA-binding domain"/>
    <property type="match status" value="1"/>
</dbReference>
<dbReference type="InterPro" id="IPR005119">
    <property type="entry name" value="LysR_subst-bd"/>
</dbReference>
<evidence type="ECO:0000256" key="2">
    <source>
        <dbReference type="ARBA" id="ARBA00023015"/>
    </source>
</evidence>
<comment type="similarity">
    <text evidence="1">Belongs to the LysR transcriptional regulatory family.</text>
</comment>
<evidence type="ECO:0000256" key="1">
    <source>
        <dbReference type="ARBA" id="ARBA00009437"/>
    </source>
</evidence>
<evidence type="ECO:0000259" key="9">
    <source>
        <dbReference type="PROSITE" id="PS50931"/>
    </source>
</evidence>
<dbReference type="PANTHER" id="PTHR30293:SF0">
    <property type="entry name" value="NITROGEN ASSIMILATION REGULATORY PROTEIN NAC"/>
    <property type="match status" value="1"/>
</dbReference>